<dbReference type="Gene3D" id="3.60.15.10">
    <property type="entry name" value="Ribonuclease Z/Hydroxyacylglutathione hydrolase-like"/>
    <property type="match status" value="1"/>
</dbReference>
<proteinExistence type="predicted"/>
<name>A0A381RGA6_9ZZZZ</name>
<feature type="domain" description="Metallo-beta-lactamase" evidence="1">
    <location>
        <begin position="54"/>
        <end position="270"/>
    </location>
</feature>
<dbReference type="InterPro" id="IPR001279">
    <property type="entry name" value="Metallo-B-lactamas"/>
</dbReference>
<dbReference type="SUPFAM" id="SSF56281">
    <property type="entry name" value="Metallo-hydrolase/oxidoreductase"/>
    <property type="match status" value="1"/>
</dbReference>
<dbReference type="SMART" id="SM00849">
    <property type="entry name" value="Lactamase_B"/>
    <property type="match status" value="1"/>
</dbReference>
<gene>
    <name evidence="2" type="ORF">METZ01_LOCUS43624</name>
</gene>
<dbReference type="PANTHER" id="PTHR42951">
    <property type="entry name" value="METALLO-BETA-LACTAMASE DOMAIN-CONTAINING"/>
    <property type="match status" value="1"/>
</dbReference>
<dbReference type="Pfam" id="PF00753">
    <property type="entry name" value="Lactamase_B"/>
    <property type="match status" value="1"/>
</dbReference>
<dbReference type="InterPro" id="IPR050855">
    <property type="entry name" value="NDM-1-like"/>
</dbReference>
<evidence type="ECO:0000259" key="1">
    <source>
        <dbReference type="SMART" id="SM00849"/>
    </source>
</evidence>
<reference evidence="2" key="1">
    <citation type="submission" date="2018-05" db="EMBL/GenBank/DDBJ databases">
        <authorList>
            <person name="Lanie J.A."/>
            <person name="Ng W.-L."/>
            <person name="Kazmierczak K.M."/>
            <person name="Andrzejewski T.M."/>
            <person name="Davidsen T.M."/>
            <person name="Wayne K.J."/>
            <person name="Tettelin H."/>
            <person name="Glass J.I."/>
            <person name="Rusch D."/>
            <person name="Podicherti R."/>
            <person name="Tsui H.-C.T."/>
            <person name="Winkler M.E."/>
        </authorList>
    </citation>
    <scope>NUCLEOTIDE SEQUENCE</scope>
</reference>
<dbReference type="AlphaFoldDB" id="A0A381RGA6"/>
<protein>
    <recommendedName>
        <fullName evidence="1">Metallo-beta-lactamase domain-containing protein</fullName>
    </recommendedName>
</protein>
<dbReference type="PANTHER" id="PTHR42951:SF20">
    <property type="entry name" value="BETA LACTAMASE"/>
    <property type="match status" value="1"/>
</dbReference>
<dbReference type="CDD" id="cd16282">
    <property type="entry name" value="metallo-hydrolase-like_MBL-fold"/>
    <property type="match status" value="1"/>
</dbReference>
<organism evidence="2">
    <name type="scientific">marine metagenome</name>
    <dbReference type="NCBI Taxonomy" id="408172"/>
    <lineage>
        <taxon>unclassified sequences</taxon>
        <taxon>metagenomes</taxon>
        <taxon>ecological metagenomes</taxon>
    </lineage>
</organism>
<sequence>MRASTLTVVTIVALLLLVAAPETAIQTQETNTHRLEEVAEGVYFAVGTGSVFVMSNALVIVNDEDVVVVDSHITPAAARALIASIRTITDKPITTLINSHFHYDHAHGAQAFGDVQIIGHEFTREKLTGDPMNEHTFLTSKARFDRTLGRLEARLANVTDVTERRELETQVEFNRAHVQATQEVTPIPPDVTMSDRLTLFRGDREIQIHFFGRAHTGGDVGIYLPQDKVLFTGDMLLGGISYLGDGYVGEWAQTLQNLKQLDIDLVLPGHGPGFRDLERIDYVQAYYRDLHDGVVRLKAGGATAEEAAVQVDLTHHGDTLGVNQAGANLEAVQRIYALLDGTAE</sequence>
<evidence type="ECO:0000313" key="2">
    <source>
        <dbReference type="EMBL" id="SUZ90770.1"/>
    </source>
</evidence>
<accession>A0A381RGA6</accession>
<dbReference type="InterPro" id="IPR036866">
    <property type="entry name" value="RibonucZ/Hydroxyglut_hydro"/>
</dbReference>
<dbReference type="EMBL" id="UINC01001921">
    <property type="protein sequence ID" value="SUZ90770.1"/>
    <property type="molecule type" value="Genomic_DNA"/>
</dbReference>